<accession>A0A174YQK4</accession>
<protein>
    <submittedName>
        <fullName evidence="1">Uncharacterized protein</fullName>
    </submittedName>
</protein>
<proteinExistence type="predicted"/>
<dbReference type="AlphaFoldDB" id="A0A174YQK4"/>
<sequence>MTFNDKFKFLMDITNTNNTTLAGAVGIDNSAVSLYRSGKRKCPRNKEILRRMSDYFASSIKLSYQRKALALASDYSRFNHSRPLPEYSDMLYQWLADELPQTNTLVDGILNENISSSGTNNIMGIKSIDVIPNATSILYKSEGKKQAVISFINHLLTLEDHGTVYVWIDDDVYSIFDNKEILNSIQELLLRLIDYGYTICQISPSPVNTTQFFEEFFYWVPAYITGRVKSYYYPRMRDNLFSKISIIYPPHVAVYSDCLSTVSDNSFTVMTTEPAVVSIKENEFKTFLSYCRPTMNIYESAEEVSECFHRILNTHVNHIQKGLSLPPAAMPEELITEFLNNNPDSLGVNLRTSYQLSTVFDDLRNVDICPLATAEEVIAGHVPVIFPVVRQQTAVYYTPRSYAKHLQNIIRIMDTHPDYFFVPIQYDPDDNVCIIVNEGSEAMLIRTALPSMVFDFNHPQIVQNFQEYLYKIANEIGYSDINRKKIRAQLKELINVLEKA</sequence>
<evidence type="ECO:0000313" key="1">
    <source>
        <dbReference type="EMBL" id="CUQ74969.1"/>
    </source>
</evidence>
<dbReference type="EMBL" id="CZBU01000001">
    <property type="protein sequence ID" value="CUQ74969.1"/>
    <property type="molecule type" value="Genomic_DNA"/>
</dbReference>
<organism evidence="1 2">
    <name type="scientific">Lachnospira eligens</name>
    <dbReference type="NCBI Taxonomy" id="39485"/>
    <lineage>
        <taxon>Bacteria</taxon>
        <taxon>Bacillati</taxon>
        <taxon>Bacillota</taxon>
        <taxon>Clostridia</taxon>
        <taxon>Lachnospirales</taxon>
        <taxon>Lachnospiraceae</taxon>
        <taxon>Lachnospira</taxon>
    </lineage>
</organism>
<evidence type="ECO:0000313" key="2">
    <source>
        <dbReference type="Proteomes" id="UP000095621"/>
    </source>
</evidence>
<name>A0A174YQK4_9FIRM</name>
<dbReference type="OrthoDB" id="2738at2"/>
<dbReference type="RefSeq" id="WP_055214135.1">
    <property type="nucleotide sequence ID" value="NZ_CZBU01000001.1"/>
</dbReference>
<dbReference type="Proteomes" id="UP000095621">
    <property type="component" value="Unassembled WGS sequence"/>
</dbReference>
<reference evidence="1 2" key="1">
    <citation type="submission" date="2015-09" db="EMBL/GenBank/DDBJ databases">
        <authorList>
            <consortium name="Pathogen Informatics"/>
        </authorList>
    </citation>
    <scope>NUCLEOTIDE SEQUENCE [LARGE SCALE GENOMIC DNA]</scope>
    <source>
        <strain evidence="1 2">2789STDY5834875</strain>
    </source>
</reference>
<gene>
    <name evidence="1" type="ORF">ERS852490_00250</name>
</gene>